<gene>
    <name evidence="6" type="ORF">DDW13_03495</name>
</gene>
<evidence type="ECO:0008006" key="8">
    <source>
        <dbReference type="Google" id="ProtNLM"/>
    </source>
</evidence>
<dbReference type="GO" id="GO:0008270">
    <property type="term" value="F:zinc ion binding"/>
    <property type="evidence" value="ECO:0007669"/>
    <property type="project" value="TreeGrafter"/>
</dbReference>
<dbReference type="AlphaFoldDB" id="A0A2T9X885"/>
<reference evidence="6 7" key="1">
    <citation type="journal article" date="2015" name="Appl. Environ. Microbiol.">
        <title>Nanoarchaeota, Their Sulfolobales Host, and Nanoarchaeota Virus Distribution across Yellowstone National Park Hot Springs.</title>
        <authorList>
            <person name="Munson-McGee J.H."/>
            <person name="Field E.K."/>
            <person name="Bateson M."/>
            <person name="Rooney C."/>
            <person name="Stepanauskas R."/>
            <person name="Young M.J."/>
        </authorList>
    </citation>
    <scope>NUCLEOTIDE SEQUENCE [LARGE SCALE GENOMIC DNA]</scope>
    <source>
        <strain evidence="6">SCGC AC-742_N10</strain>
    </source>
</reference>
<dbReference type="PANTHER" id="PTHR34858:SF1">
    <property type="entry name" value="CYSO-CYSTEINE PEPTIDASE"/>
    <property type="match status" value="1"/>
</dbReference>
<evidence type="ECO:0000313" key="7">
    <source>
        <dbReference type="Proteomes" id="UP000245638"/>
    </source>
</evidence>
<dbReference type="EMBL" id="QEFD01000109">
    <property type="protein sequence ID" value="PVU76308.1"/>
    <property type="molecule type" value="Genomic_DNA"/>
</dbReference>
<sequence>MGSIERCGIIVDGVFYEVDNISNNPYEFIMNPEEFYSIIRNGKELQAIVHTHVKNCTPSGFDVENMKIWKVYWIIISSNCIKAYKYSSSLGVIEVDINSLPFEVSDNFFVKLLK</sequence>
<proteinExistence type="predicted"/>
<evidence type="ECO:0000256" key="3">
    <source>
        <dbReference type="ARBA" id="ARBA00022801"/>
    </source>
</evidence>
<comment type="caution">
    <text evidence="6">The sequence shown here is derived from an EMBL/GenBank/DDBJ whole genome shotgun (WGS) entry which is preliminary data.</text>
</comment>
<dbReference type="PANTHER" id="PTHR34858">
    <property type="entry name" value="CYSO-CYSTEINE PEPTIDASE"/>
    <property type="match status" value="1"/>
</dbReference>
<evidence type="ECO:0000256" key="1">
    <source>
        <dbReference type="ARBA" id="ARBA00022670"/>
    </source>
</evidence>
<evidence type="ECO:0000313" key="6">
    <source>
        <dbReference type="EMBL" id="PVU76308.1"/>
    </source>
</evidence>
<name>A0A2T9X885_9CREN</name>
<dbReference type="GO" id="GO:0008235">
    <property type="term" value="F:metalloexopeptidase activity"/>
    <property type="evidence" value="ECO:0007669"/>
    <property type="project" value="TreeGrafter"/>
</dbReference>
<dbReference type="SUPFAM" id="SSF102712">
    <property type="entry name" value="JAB1/MPN domain"/>
    <property type="match status" value="1"/>
</dbReference>
<keyword evidence="3" id="KW-0378">Hydrolase</keyword>
<dbReference type="Proteomes" id="UP000245638">
    <property type="component" value="Unassembled WGS sequence"/>
</dbReference>
<dbReference type="Gene3D" id="3.40.140.10">
    <property type="entry name" value="Cytidine Deaminase, domain 2"/>
    <property type="match status" value="1"/>
</dbReference>
<keyword evidence="1" id="KW-0645">Protease</keyword>
<keyword evidence="2" id="KW-0479">Metal-binding</keyword>
<dbReference type="GO" id="GO:0006508">
    <property type="term" value="P:proteolysis"/>
    <property type="evidence" value="ECO:0007669"/>
    <property type="project" value="UniProtKB-KW"/>
</dbReference>
<accession>A0A2T9X885</accession>
<keyword evidence="4" id="KW-0862">Zinc</keyword>
<evidence type="ECO:0000256" key="4">
    <source>
        <dbReference type="ARBA" id="ARBA00022833"/>
    </source>
</evidence>
<protein>
    <recommendedName>
        <fullName evidence="8">JAB domain-containing protein</fullName>
    </recommendedName>
</protein>
<evidence type="ECO:0000256" key="2">
    <source>
        <dbReference type="ARBA" id="ARBA00022723"/>
    </source>
</evidence>
<keyword evidence="5" id="KW-0482">Metalloprotease</keyword>
<evidence type="ECO:0000256" key="5">
    <source>
        <dbReference type="ARBA" id="ARBA00023049"/>
    </source>
</evidence>
<dbReference type="InterPro" id="IPR051929">
    <property type="entry name" value="VirAsm_ModProt"/>
</dbReference>
<organism evidence="6 7">
    <name type="scientific">Acidianus hospitalis</name>
    <dbReference type="NCBI Taxonomy" id="563177"/>
    <lineage>
        <taxon>Archaea</taxon>
        <taxon>Thermoproteota</taxon>
        <taxon>Thermoprotei</taxon>
        <taxon>Sulfolobales</taxon>
        <taxon>Sulfolobaceae</taxon>
        <taxon>Acidianus</taxon>
    </lineage>
</organism>
<dbReference type="OMA" id="RTEYEFI"/>